<keyword evidence="11" id="KW-1185">Reference proteome</keyword>
<dbReference type="EMBL" id="JANVFT010000004">
    <property type="protein sequence ID" value="KAJ4500714.1"/>
    <property type="molecule type" value="Genomic_DNA"/>
</dbReference>
<keyword evidence="8" id="KW-0812">Transmembrane</keyword>
<feature type="transmembrane region" description="Helical" evidence="8">
    <location>
        <begin position="815"/>
        <end position="835"/>
    </location>
</feature>
<feature type="compositionally biased region" description="Polar residues" evidence="7">
    <location>
        <begin position="449"/>
        <end position="461"/>
    </location>
</feature>
<dbReference type="PROSITE" id="PS00107">
    <property type="entry name" value="PROTEIN_KINASE_ATP"/>
    <property type="match status" value="1"/>
</dbReference>
<organism evidence="10 11">
    <name type="scientific">Lentinula lateritia</name>
    <dbReference type="NCBI Taxonomy" id="40482"/>
    <lineage>
        <taxon>Eukaryota</taxon>
        <taxon>Fungi</taxon>
        <taxon>Dikarya</taxon>
        <taxon>Basidiomycota</taxon>
        <taxon>Agaricomycotina</taxon>
        <taxon>Agaricomycetes</taxon>
        <taxon>Agaricomycetidae</taxon>
        <taxon>Agaricales</taxon>
        <taxon>Marasmiineae</taxon>
        <taxon>Omphalotaceae</taxon>
        <taxon>Lentinula</taxon>
    </lineage>
</organism>
<evidence type="ECO:0000313" key="10">
    <source>
        <dbReference type="EMBL" id="KAJ4500714.1"/>
    </source>
</evidence>
<evidence type="ECO:0000256" key="5">
    <source>
        <dbReference type="ARBA" id="ARBA00037982"/>
    </source>
</evidence>
<reference evidence="10" key="1">
    <citation type="submission" date="2022-08" db="EMBL/GenBank/DDBJ databases">
        <title>A Global Phylogenomic Analysis of the Shiitake Genus Lentinula.</title>
        <authorList>
            <consortium name="DOE Joint Genome Institute"/>
            <person name="Sierra-Patev S."/>
            <person name="Min B."/>
            <person name="Naranjo-Ortiz M."/>
            <person name="Looney B."/>
            <person name="Konkel Z."/>
            <person name="Slot J.C."/>
            <person name="Sakamoto Y."/>
            <person name="Steenwyk J.L."/>
            <person name="Rokas A."/>
            <person name="Carro J."/>
            <person name="Camarero S."/>
            <person name="Ferreira P."/>
            <person name="Molpeceres G."/>
            <person name="Ruiz-Duenas F.J."/>
            <person name="Serrano A."/>
            <person name="Henrissat B."/>
            <person name="Drula E."/>
            <person name="Hughes K.W."/>
            <person name="Mata J.L."/>
            <person name="Ishikawa N.K."/>
            <person name="Vargas-Isla R."/>
            <person name="Ushijima S."/>
            <person name="Smith C.A."/>
            <person name="Ahrendt S."/>
            <person name="Andreopoulos W."/>
            <person name="He G."/>
            <person name="Labutti K."/>
            <person name="Lipzen A."/>
            <person name="Ng V."/>
            <person name="Riley R."/>
            <person name="Sandor L."/>
            <person name="Barry K."/>
            <person name="Martinez A.T."/>
            <person name="Xiao Y."/>
            <person name="Gibbons J.G."/>
            <person name="Terashima K."/>
            <person name="Grigoriev I.V."/>
            <person name="Hibbett D.S."/>
        </authorList>
    </citation>
    <scope>NUCLEOTIDE SEQUENCE</scope>
    <source>
        <strain evidence="10">RHP3577 ss4</strain>
    </source>
</reference>
<evidence type="ECO:0000256" key="2">
    <source>
        <dbReference type="ARBA" id="ARBA00022741"/>
    </source>
</evidence>
<evidence type="ECO:0000256" key="3">
    <source>
        <dbReference type="ARBA" id="ARBA00022777"/>
    </source>
</evidence>
<feature type="compositionally biased region" description="Polar residues" evidence="7">
    <location>
        <begin position="670"/>
        <end position="698"/>
    </location>
</feature>
<dbReference type="SUPFAM" id="SSF56112">
    <property type="entry name" value="Protein kinase-like (PK-like)"/>
    <property type="match status" value="1"/>
</dbReference>
<feature type="region of interest" description="Disordered" evidence="7">
    <location>
        <begin position="510"/>
        <end position="539"/>
    </location>
</feature>
<evidence type="ECO:0000313" key="11">
    <source>
        <dbReference type="Proteomes" id="UP001150217"/>
    </source>
</evidence>
<dbReference type="InterPro" id="IPR000719">
    <property type="entry name" value="Prot_kinase_dom"/>
</dbReference>
<dbReference type="InterPro" id="IPR017441">
    <property type="entry name" value="Protein_kinase_ATP_BS"/>
</dbReference>
<evidence type="ECO:0000256" key="6">
    <source>
        <dbReference type="PROSITE-ProRule" id="PRU10141"/>
    </source>
</evidence>
<keyword evidence="8" id="KW-1133">Transmembrane helix</keyword>
<accession>A0ABQ8VZT1</accession>
<keyword evidence="8" id="KW-0472">Membrane</keyword>
<evidence type="ECO:0000256" key="1">
    <source>
        <dbReference type="ARBA" id="ARBA00022679"/>
    </source>
</evidence>
<feature type="domain" description="Protein kinase" evidence="9">
    <location>
        <begin position="160"/>
        <end position="603"/>
    </location>
</feature>
<dbReference type="InterPro" id="IPR011009">
    <property type="entry name" value="Kinase-like_dom_sf"/>
</dbReference>
<feature type="region of interest" description="Disordered" evidence="7">
    <location>
        <begin position="666"/>
        <end position="706"/>
    </location>
</feature>
<evidence type="ECO:0000256" key="8">
    <source>
        <dbReference type="SAM" id="Phobius"/>
    </source>
</evidence>
<dbReference type="PROSITE" id="PS00108">
    <property type="entry name" value="PROTEIN_KINASE_ST"/>
    <property type="match status" value="1"/>
</dbReference>
<proteinExistence type="inferred from homology"/>
<dbReference type="CDD" id="cd00180">
    <property type="entry name" value="PKc"/>
    <property type="match status" value="1"/>
</dbReference>
<dbReference type="PROSITE" id="PS50011">
    <property type="entry name" value="PROTEIN_KINASE_DOM"/>
    <property type="match status" value="1"/>
</dbReference>
<evidence type="ECO:0000259" key="9">
    <source>
        <dbReference type="PROSITE" id="PS50011"/>
    </source>
</evidence>
<name>A0ABQ8VZT1_9AGAR</name>
<keyword evidence="3" id="KW-0418">Kinase</keyword>
<evidence type="ECO:0000256" key="7">
    <source>
        <dbReference type="SAM" id="MobiDB-lite"/>
    </source>
</evidence>
<feature type="transmembrane region" description="Helical" evidence="8">
    <location>
        <begin position="842"/>
        <end position="865"/>
    </location>
</feature>
<dbReference type="InterPro" id="IPR008271">
    <property type="entry name" value="Ser/Thr_kinase_AS"/>
</dbReference>
<keyword evidence="1" id="KW-0808">Transferase</keyword>
<dbReference type="Gene3D" id="1.10.510.10">
    <property type="entry name" value="Transferase(Phosphotransferase) domain 1"/>
    <property type="match status" value="1"/>
</dbReference>
<dbReference type="Pfam" id="PF00069">
    <property type="entry name" value="Pkinase"/>
    <property type="match status" value="2"/>
</dbReference>
<evidence type="ECO:0000256" key="4">
    <source>
        <dbReference type="ARBA" id="ARBA00022840"/>
    </source>
</evidence>
<feature type="region of interest" description="Disordered" evidence="7">
    <location>
        <begin position="271"/>
        <end position="291"/>
    </location>
</feature>
<comment type="similarity">
    <text evidence="5">Belongs to the protein kinase superfamily. Ser/Thr protein kinase family. GCN2 subfamily.</text>
</comment>
<dbReference type="Gene3D" id="3.30.200.20">
    <property type="entry name" value="Phosphorylase Kinase, domain 1"/>
    <property type="match status" value="1"/>
</dbReference>
<dbReference type="PANTHER" id="PTHR11042">
    <property type="entry name" value="EUKARYOTIC TRANSLATION INITIATION FACTOR 2-ALPHA KINASE EIF2-ALPHA KINASE -RELATED"/>
    <property type="match status" value="1"/>
</dbReference>
<sequence length="868" mass="96093">MAPCTCPCSSPLDIVTSSFSVNWMSNSTAALVPIDSEWRPIFHDSNQIVLYNPTSHALAIKPRPPCPYCKQPIPLGFELPFGRVEHDHEDNVTRASNYFHLLAIANETISTPSTRAPSPRTSSRLVEPMLEEVEEEADNSRGRTVFPPGTLAEGYFNAFFKEECKLGMGANGSVFLCAHMLDGNALGHFAVKKIAVGESHSYLLNILREVRLLERLHHPNIITYHHAWLESSQFSSFGPKVPTLHVLMQWADGGSLDDYIDVRLGREPRHGQFFPNPYQSENMDPLNSSSSVHLNLSDASLSGSSSSSTTLPSAAPLTVNIDTPVSSGEFEESDLHSRSARIRAFRAFQRASPQERERIRKETQFQQSQSTPDIGQQQTWTPVHLLSAEEVHSIFRDVVEGLAFLHDRSILHLDLKPGNVLLTWDDGRGKMIPRAMLSDFGTSRDMLASSLSSRSGNTGTLEYTAPESLPSPDTGRLQGIDSKADMWSLGMILHRMLFFKLPWRYASDGVGDSDTPRGTENPGSNPPKVRRPPARDEAEKMDRLEEEVLAYPGFRSTPALIEAFEGRKLPRAILILLENLLNPVASKRPACRKVKSAVSEGMLDPLPDNFRNYGSSLTRNVYNTRTTISTDADSPSPNVVHAYEEPISSMNSSLVPVYRPRAMSHPRSPSALSFSTPPVFHSNRSSSISGTSHQTEQRGISGYDEDARIPTVGEDSQEDLVYHDARDYDLSEGEVSPIAEKRRVSVEPLRSRRGLLALPAPALPQTLWINAQMKLGPFGGMNKVQELGMRTTKSFILVIKVFHLTMACQCLTASLHGLGGVFDFVIMVIVLVLAVSDTWFDGLWVSVLFGFAHVVVVKIGCFYARELC</sequence>
<comment type="caution">
    <text evidence="10">The sequence shown here is derived from an EMBL/GenBank/DDBJ whole genome shotgun (WGS) entry which is preliminary data.</text>
</comment>
<keyword evidence="4 6" id="KW-0067">ATP-binding</keyword>
<gene>
    <name evidence="10" type="ORF">C8R41DRAFT_348978</name>
</gene>
<keyword evidence="2 6" id="KW-0547">Nucleotide-binding</keyword>
<dbReference type="SMART" id="SM00220">
    <property type="entry name" value="S_TKc"/>
    <property type="match status" value="1"/>
</dbReference>
<feature type="region of interest" description="Disordered" evidence="7">
    <location>
        <begin position="449"/>
        <end position="477"/>
    </location>
</feature>
<dbReference type="PANTHER" id="PTHR11042:SF138">
    <property type="entry name" value="SERINE_THREONINE-PROTEIN KINASE IKS1-RELATED"/>
    <property type="match status" value="1"/>
</dbReference>
<feature type="binding site" evidence="6">
    <location>
        <position position="193"/>
    </location>
    <ligand>
        <name>ATP</name>
        <dbReference type="ChEBI" id="CHEBI:30616"/>
    </ligand>
</feature>
<dbReference type="InterPro" id="IPR050339">
    <property type="entry name" value="CC_SR_Kinase"/>
</dbReference>
<protein>
    <submittedName>
        <fullName evidence="10">Kinase-like domain-containing protein</fullName>
    </submittedName>
</protein>
<dbReference type="Proteomes" id="UP001150217">
    <property type="component" value="Unassembled WGS sequence"/>
</dbReference>